<reference evidence="3" key="1">
    <citation type="submission" date="2014-03" db="EMBL/GenBank/DDBJ databases">
        <title>The Genome Sequence of Puccinia striiformis f. sp. tritici PST-78.</title>
        <authorList>
            <consortium name="The Broad Institute Genome Sequencing Platform"/>
            <person name="Cuomo C."/>
            <person name="Hulbert S."/>
            <person name="Chen X."/>
            <person name="Walker B."/>
            <person name="Young S.K."/>
            <person name="Zeng Q."/>
            <person name="Gargeya S."/>
            <person name="Fitzgerald M."/>
            <person name="Haas B."/>
            <person name="Abouelleil A."/>
            <person name="Alvarado L."/>
            <person name="Arachchi H.M."/>
            <person name="Berlin A.M."/>
            <person name="Chapman S.B."/>
            <person name="Goldberg J."/>
            <person name="Griggs A."/>
            <person name="Gujja S."/>
            <person name="Hansen M."/>
            <person name="Howarth C."/>
            <person name="Imamovic A."/>
            <person name="Larimer J."/>
            <person name="McCowan C."/>
            <person name="Montmayeur A."/>
            <person name="Murphy C."/>
            <person name="Neiman D."/>
            <person name="Pearson M."/>
            <person name="Priest M."/>
            <person name="Roberts A."/>
            <person name="Saif S."/>
            <person name="Shea T."/>
            <person name="Sisk P."/>
            <person name="Sykes S."/>
            <person name="Wortman J."/>
            <person name="Nusbaum C."/>
            <person name="Birren B."/>
        </authorList>
    </citation>
    <scope>NUCLEOTIDE SEQUENCE [LARGE SCALE GENOMIC DNA]</scope>
    <source>
        <strain evidence="3">race PST-78</strain>
    </source>
</reference>
<keyword evidence="3" id="KW-1185">Reference proteome</keyword>
<proteinExistence type="predicted"/>
<evidence type="ECO:0000313" key="2">
    <source>
        <dbReference type="EMBL" id="KNF01374.1"/>
    </source>
</evidence>
<feature type="signal peptide" evidence="1">
    <location>
        <begin position="1"/>
        <end position="19"/>
    </location>
</feature>
<dbReference type="Proteomes" id="UP000054564">
    <property type="component" value="Unassembled WGS sequence"/>
</dbReference>
<protein>
    <submittedName>
        <fullName evidence="2">Uncharacterized protein</fullName>
    </submittedName>
</protein>
<comment type="caution">
    <text evidence="2">The sequence shown here is derived from an EMBL/GenBank/DDBJ whole genome shotgun (WGS) entry which is preliminary data.</text>
</comment>
<sequence length="167" mass="19575">MRYLVVYLWLRALCVAVGCWDGLVDDPAPSEVFKEVHARLALKEPKIRGARKLSNEGRISKLTYKLNRLPDEDGPHRLAKMMMTDLSTVFFCGRIDLEKRWQRYMVESKFTRRNSDPSKTFPAEERNLLATLYNWCTGDRDGWSRYQDDNELVWMPSKIKELGDLKV</sequence>
<dbReference type="AlphaFoldDB" id="A0A0L0VQ26"/>
<evidence type="ECO:0000313" key="3">
    <source>
        <dbReference type="Proteomes" id="UP000054564"/>
    </source>
</evidence>
<dbReference type="EMBL" id="AJIL01000030">
    <property type="protein sequence ID" value="KNF01374.1"/>
    <property type="molecule type" value="Genomic_DNA"/>
</dbReference>
<keyword evidence="1" id="KW-0732">Signal</keyword>
<feature type="chain" id="PRO_5005549708" evidence="1">
    <location>
        <begin position="20"/>
        <end position="167"/>
    </location>
</feature>
<gene>
    <name evidence="2" type="ORF">PSTG_05474</name>
</gene>
<organism evidence="2 3">
    <name type="scientific">Puccinia striiformis f. sp. tritici PST-78</name>
    <dbReference type="NCBI Taxonomy" id="1165861"/>
    <lineage>
        <taxon>Eukaryota</taxon>
        <taxon>Fungi</taxon>
        <taxon>Dikarya</taxon>
        <taxon>Basidiomycota</taxon>
        <taxon>Pucciniomycotina</taxon>
        <taxon>Pucciniomycetes</taxon>
        <taxon>Pucciniales</taxon>
        <taxon>Pucciniaceae</taxon>
        <taxon>Puccinia</taxon>
    </lineage>
</organism>
<accession>A0A0L0VQ26</accession>
<evidence type="ECO:0000256" key="1">
    <source>
        <dbReference type="SAM" id="SignalP"/>
    </source>
</evidence>
<name>A0A0L0VQ26_9BASI</name>